<feature type="transmembrane region" description="Helical" evidence="12">
    <location>
        <begin position="361"/>
        <end position="383"/>
    </location>
</feature>
<evidence type="ECO:0000256" key="10">
    <source>
        <dbReference type="ARBA" id="ARBA00074306"/>
    </source>
</evidence>
<dbReference type="InterPro" id="IPR036097">
    <property type="entry name" value="HisK_dim/P_sf"/>
</dbReference>
<dbReference type="InterPro" id="IPR008979">
    <property type="entry name" value="Galactose-bd-like_sf"/>
</dbReference>
<accession>A0A850EM48</accession>
<feature type="transmembrane region" description="Helical" evidence="12">
    <location>
        <begin position="239"/>
        <end position="256"/>
    </location>
</feature>
<keyword evidence="4 11" id="KW-0597">Phosphoprotein</keyword>
<dbReference type="FunFam" id="3.30.565.10:FF:000010">
    <property type="entry name" value="Sensor histidine kinase RcsC"/>
    <property type="match status" value="1"/>
</dbReference>
<dbReference type="RefSeq" id="WP_175372021.1">
    <property type="nucleotide sequence ID" value="NZ_JABWCS010000209.1"/>
</dbReference>
<comment type="similarity">
    <text evidence="2">In the N-terminal section; belongs to the phytochrome family.</text>
</comment>
<keyword evidence="16" id="KW-1185">Reference proteome</keyword>
<evidence type="ECO:0000256" key="12">
    <source>
        <dbReference type="SAM" id="Phobius"/>
    </source>
</evidence>
<name>A0A850EM48_9BACL</name>
<dbReference type="SMART" id="SM00448">
    <property type="entry name" value="REC"/>
    <property type="match status" value="1"/>
</dbReference>
<keyword evidence="12" id="KW-1133">Transmembrane helix</keyword>
<keyword evidence="12" id="KW-0812">Transmembrane</keyword>
<dbReference type="InterPro" id="IPR003661">
    <property type="entry name" value="HisK_dim/P_dom"/>
</dbReference>
<dbReference type="SUPFAM" id="SSF47384">
    <property type="entry name" value="Homodimeric domain of signal transducing histidine kinase"/>
    <property type="match status" value="1"/>
</dbReference>
<evidence type="ECO:0000256" key="8">
    <source>
        <dbReference type="ARBA" id="ARBA00022840"/>
    </source>
</evidence>
<evidence type="ECO:0000256" key="11">
    <source>
        <dbReference type="PROSITE-ProRule" id="PRU00169"/>
    </source>
</evidence>
<dbReference type="EC" id="2.7.13.3" evidence="3"/>
<evidence type="ECO:0000256" key="1">
    <source>
        <dbReference type="ARBA" id="ARBA00000085"/>
    </source>
</evidence>
<evidence type="ECO:0000256" key="4">
    <source>
        <dbReference type="ARBA" id="ARBA00022553"/>
    </source>
</evidence>
<dbReference type="SUPFAM" id="SSF49785">
    <property type="entry name" value="Galactose-binding domain-like"/>
    <property type="match status" value="1"/>
</dbReference>
<dbReference type="Gene3D" id="1.10.287.130">
    <property type="match status" value="1"/>
</dbReference>
<dbReference type="InterPro" id="IPR004358">
    <property type="entry name" value="Sig_transdc_His_kin-like_C"/>
</dbReference>
<dbReference type="PROSITE" id="PS50110">
    <property type="entry name" value="RESPONSE_REGULATORY"/>
    <property type="match status" value="1"/>
</dbReference>
<dbReference type="GO" id="GO:0009927">
    <property type="term" value="F:histidine phosphotransfer kinase activity"/>
    <property type="evidence" value="ECO:0007669"/>
    <property type="project" value="TreeGrafter"/>
</dbReference>
<feature type="transmembrane region" description="Helical" evidence="12">
    <location>
        <begin position="276"/>
        <end position="295"/>
    </location>
</feature>
<dbReference type="Gene3D" id="3.40.50.2300">
    <property type="match status" value="1"/>
</dbReference>
<evidence type="ECO:0000259" key="14">
    <source>
        <dbReference type="PROSITE" id="PS50110"/>
    </source>
</evidence>
<evidence type="ECO:0000313" key="16">
    <source>
        <dbReference type="Proteomes" id="UP000564806"/>
    </source>
</evidence>
<dbReference type="PROSITE" id="PS50109">
    <property type="entry name" value="HIS_KIN"/>
    <property type="match status" value="2"/>
</dbReference>
<dbReference type="SUPFAM" id="SSF55874">
    <property type="entry name" value="ATPase domain of HSP90 chaperone/DNA topoisomerase II/histidine kinase"/>
    <property type="match status" value="2"/>
</dbReference>
<dbReference type="InterPro" id="IPR010559">
    <property type="entry name" value="Sig_transdc_His_kin_internal"/>
</dbReference>
<evidence type="ECO:0000256" key="3">
    <source>
        <dbReference type="ARBA" id="ARBA00012438"/>
    </source>
</evidence>
<feature type="domain" description="Histidine kinase" evidence="13">
    <location>
        <begin position="437"/>
        <end position="656"/>
    </location>
</feature>
<keyword evidence="6" id="KW-0547">Nucleotide-binding</keyword>
<dbReference type="CDD" id="cd16922">
    <property type="entry name" value="HATPase_EvgS-ArcB-TorS-like"/>
    <property type="match status" value="1"/>
</dbReference>
<feature type="transmembrane region" description="Helical" evidence="12">
    <location>
        <begin position="330"/>
        <end position="349"/>
    </location>
</feature>
<dbReference type="Gene3D" id="3.30.565.10">
    <property type="entry name" value="Histidine kinase-like ATPase, C-terminal domain"/>
    <property type="match status" value="2"/>
</dbReference>
<feature type="domain" description="Response regulatory" evidence="14">
    <location>
        <begin position="705"/>
        <end position="822"/>
    </location>
</feature>
<evidence type="ECO:0000259" key="13">
    <source>
        <dbReference type="PROSITE" id="PS50109"/>
    </source>
</evidence>
<feature type="domain" description="Histidine kinase" evidence="13">
    <location>
        <begin position="933"/>
        <end position="1030"/>
    </location>
</feature>
<evidence type="ECO:0000256" key="5">
    <source>
        <dbReference type="ARBA" id="ARBA00022679"/>
    </source>
</evidence>
<dbReference type="InterPro" id="IPR001789">
    <property type="entry name" value="Sig_transdc_resp-reg_receiver"/>
</dbReference>
<comment type="caution">
    <text evidence="15">The sequence shown here is derived from an EMBL/GenBank/DDBJ whole genome shotgun (WGS) entry which is preliminary data.</text>
</comment>
<dbReference type="InterPro" id="IPR011623">
    <property type="entry name" value="7TMR_DISM_rcpt_extracell_dom1"/>
</dbReference>
<evidence type="ECO:0000256" key="9">
    <source>
        <dbReference type="ARBA" id="ARBA00023012"/>
    </source>
</evidence>
<dbReference type="Pfam" id="PF07695">
    <property type="entry name" value="7TMR-DISM_7TM"/>
    <property type="match status" value="1"/>
</dbReference>
<keyword evidence="12" id="KW-0472">Membrane</keyword>
<dbReference type="Gene3D" id="2.60.120.260">
    <property type="entry name" value="Galactose-binding domain-like"/>
    <property type="match status" value="1"/>
</dbReference>
<dbReference type="Pfam" id="PF02518">
    <property type="entry name" value="HATPase_c"/>
    <property type="match status" value="2"/>
</dbReference>
<dbReference type="PRINTS" id="PR00344">
    <property type="entry name" value="BCTRLSENSOR"/>
</dbReference>
<dbReference type="GO" id="GO:0005886">
    <property type="term" value="C:plasma membrane"/>
    <property type="evidence" value="ECO:0007669"/>
    <property type="project" value="TreeGrafter"/>
</dbReference>
<dbReference type="AlphaFoldDB" id="A0A850EM48"/>
<dbReference type="CDD" id="cd17574">
    <property type="entry name" value="REC_OmpR"/>
    <property type="match status" value="1"/>
</dbReference>
<keyword evidence="7" id="KW-0418">Kinase</keyword>
<feature type="transmembrane region" description="Helical" evidence="12">
    <location>
        <begin position="6"/>
        <end position="24"/>
    </location>
</feature>
<sequence>MNKGIVYKVALLLLGISFLGYFLVQFSLAGAGTKLNAKAGYLDLRDWDFKKDGNVELTGEWSFFWNELLTPDELRTAASDEDIIVVPGSWNRHLEEQGVMQSTGYATYRLRLQLDDHQEGMYGIRTSNIRMANRIFVNGVEIGASGAPASEESEDQQGNVPYASFFPLSGGMSEIIVQVSNTLYASGGMIYPLLFGEQDDVLGVRERSVFKDGVLIAGFFVPAAYFLILYRLRKQERSTLYLGLFCLSVILYMLTHGEKLLEMLIPSLPYTVLMKIQPICSTLGYYFLLLSAFELNPQAIHKRIVQGAHLLMAVVVFSALVLPMKTFFKWDIQMIGLGFSMLLFVMYIMANSIRTHKADAFYMIMSMQSIFAIVAISTMQVLGMYDDQVLIPFEMLIFVAAQALMFARRFAESVRDVEALSSKLLTLDGLKDEFMANTSHELRTPLHGMINIAESMLESAAGAAGSEEQAENLAMIVATGKQLSSLINDILDFSKLKNGEITLHRRSVDLPSVAQSVLEVIPYLLKRKPVKLVQQWPDQLPLLDTDEDRLRQILYNLLGNAAKFTSKGQITLSSHAEGDDVVIIIEDTGIGIEAERLETIFDAFDQGGDAVHRDYAGTGLGLSITKKLVELSDGRIRVESVPGQGSRFIVYLPSAKTVSLPVSAVSDKSTKLVESMNSTAASVRAVEVQERRSSRVRETQDAEYRVMVVDDDPVNLQVLINLLEVEHYEVTAFSGGEDALAALSGAQSFDLVITDWMMPGMSGLELSRSIRERFMLSELPVLLLTARSRPEDIRIGFEAGINDYLSKPVDAGELKARVRTLLELRQSVRTAIQSELAFLQAQIKPHFLYNALNTIIAFCPTDPYQAMDLLIELSQYLRSSFDFRNRDRLILLDKELELVQSYLTLEKARFNERLQVELNLEGDLKPMIPPLSIQPLVENAINHGIMKKESGGVVKVSVSQSDDHMRIEVTDNGVGVTKERLSHALSDSDSGRVGLKNINRRLLMLYGEGLQIESVPMQGTTVSFRIPLKRRQ</sequence>
<dbReference type="SMART" id="SM00388">
    <property type="entry name" value="HisKA"/>
    <property type="match status" value="1"/>
</dbReference>
<feature type="modified residue" description="4-aspartylphosphate" evidence="11">
    <location>
        <position position="755"/>
    </location>
</feature>
<dbReference type="InterPro" id="IPR005467">
    <property type="entry name" value="His_kinase_dom"/>
</dbReference>
<dbReference type="InterPro" id="IPR036890">
    <property type="entry name" value="HATPase_C_sf"/>
</dbReference>
<feature type="transmembrane region" description="Helical" evidence="12">
    <location>
        <begin position="214"/>
        <end position="232"/>
    </location>
</feature>
<dbReference type="GO" id="GO:0000155">
    <property type="term" value="F:phosphorelay sensor kinase activity"/>
    <property type="evidence" value="ECO:0007669"/>
    <property type="project" value="InterPro"/>
</dbReference>
<evidence type="ECO:0000313" key="15">
    <source>
        <dbReference type="EMBL" id="NUU61496.1"/>
    </source>
</evidence>
<evidence type="ECO:0000256" key="2">
    <source>
        <dbReference type="ARBA" id="ARBA00006402"/>
    </source>
</evidence>
<dbReference type="Pfam" id="PF06580">
    <property type="entry name" value="His_kinase"/>
    <property type="match status" value="1"/>
</dbReference>
<dbReference type="Pfam" id="PF00512">
    <property type="entry name" value="HisKA"/>
    <property type="match status" value="1"/>
</dbReference>
<keyword evidence="8" id="KW-0067">ATP-binding</keyword>
<organism evidence="15 16">
    <name type="scientific">Paenibacillus agri</name>
    <dbReference type="NCBI Taxonomy" id="2744309"/>
    <lineage>
        <taxon>Bacteria</taxon>
        <taxon>Bacillati</taxon>
        <taxon>Bacillota</taxon>
        <taxon>Bacilli</taxon>
        <taxon>Bacillales</taxon>
        <taxon>Paenibacillaceae</taxon>
        <taxon>Paenibacillus</taxon>
    </lineage>
</organism>
<comment type="catalytic activity">
    <reaction evidence="1">
        <text>ATP + protein L-histidine = ADP + protein N-phospho-L-histidine.</text>
        <dbReference type="EC" id="2.7.13.3"/>
    </reaction>
</comment>
<dbReference type="CDD" id="cd00082">
    <property type="entry name" value="HisKA"/>
    <property type="match status" value="1"/>
</dbReference>
<dbReference type="PANTHER" id="PTHR43047">
    <property type="entry name" value="TWO-COMPONENT HISTIDINE PROTEIN KINASE"/>
    <property type="match status" value="1"/>
</dbReference>
<dbReference type="PANTHER" id="PTHR43047:SF72">
    <property type="entry name" value="OSMOSENSING HISTIDINE PROTEIN KINASE SLN1"/>
    <property type="match status" value="1"/>
</dbReference>
<dbReference type="SMART" id="SM00387">
    <property type="entry name" value="HATPase_c"/>
    <property type="match status" value="2"/>
</dbReference>
<dbReference type="InterPro" id="IPR003594">
    <property type="entry name" value="HATPase_dom"/>
</dbReference>
<gene>
    <name evidence="15" type="ORF">HPT30_14230</name>
</gene>
<dbReference type="InterPro" id="IPR011006">
    <property type="entry name" value="CheY-like_superfamily"/>
</dbReference>
<feature type="transmembrane region" description="Helical" evidence="12">
    <location>
        <begin position="307"/>
        <end position="324"/>
    </location>
</feature>
<dbReference type="Pfam" id="PF00072">
    <property type="entry name" value="Response_reg"/>
    <property type="match status" value="1"/>
</dbReference>
<evidence type="ECO:0000256" key="6">
    <source>
        <dbReference type="ARBA" id="ARBA00022741"/>
    </source>
</evidence>
<protein>
    <recommendedName>
        <fullName evidence="10">Circadian input-output histidine kinase CikA</fullName>
        <ecNumber evidence="3">2.7.13.3</ecNumber>
    </recommendedName>
</protein>
<dbReference type="GO" id="GO:0005524">
    <property type="term" value="F:ATP binding"/>
    <property type="evidence" value="ECO:0007669"/>
    <property type="project" value="UniProtKB-KW"/>
</dbReference>
<dbReference type="EMBL" id="JABWCS010000209">
    <property type="protein sequence ID" value="NUU61496.1"/>
    <property type="molecule type" value="Genomic_DNA"/>
</dbReference>
<keyword evidence="5" id="KW-0808">Transferase</keyword>
<evidence type="ECO:0000256" key="7">
    <source>
        <dbReference type="ARBA" id="ARBA00022777"/>
    </source>
</evidence>
<dbReference type="SUPFAM" id="SSF52172">
    <property type="entry name" value="CheY-like"/>
    <property type="match status" value="1"/>
</dbReference>
<keyword evidence="9" id="KW-0902">Two-component regulatory system</keyword>
<dbReference type="Proteomes" id="UP000564806">
    <property type="component" value="Unassembled WGS sequence"/>
</dbReference>
<proteinExistence type="inferred from homology"/>
<reference evidence="15" key="1">
    <citation type="submission" date="2020-06" db="EMBL/GenBank/DDBJ databases">
        <title>Paenibacillus sp. nov., isolated from soil.</title>
        <authorList>
            <person name="Seo Y.L."/>
        </authorList>
    </citation>
    <scope>NUCLEOTIDE SEQUENCE [LARGE SCALE GENOMIC DNA]</scope>
    <source>
        <strain evidence="15">JW14</strain>
    </source>
</reference>